<keyword evidence="3" id="KW-1185">Reference proteome</keyword>
<keyword evidence="1" id="KW-1133">Transmembrane helix</keyword>
<name>A0A1H6BYK7_9BACT</name>
<organism evidence="2 3">
    <name type="scientific">Bryocella elongata</name>
    <dbReference type="NCBI Taxonomy" id="863522"/>
    <lineage>
        <taxon>Bacteria</taxon>
        <taxon>Pseudomonadati</taxon>
        <taxon>Acidobacteriota</taxon>
        <taxon>Terriglobia</taxon>
        <taxon>Terriglobales</taxon>
        <taxon>Acidobacteriaceae</taxon>
        <taxon>Bryocella</taxon>
    </lineage>
</organism>
<accession>A0A1H6BYK7</accession>
<protein>
    <submittedName>
        <fullName evidence="2">Uncharacterized protein</fullName>
    </submittedName>
</protein>
<evidence type="ECO:0000313" key="2">
    <source>
        <dbReference type="EMBL" id="SEG65742.1"/>
    </source>
</evidence>
<evidence type="ECO:0000313" key="3">
    <source>
        <dbReference type="Proteomes" id="UP000236728"/>
    </source>
</evidence>
<proteinExistence type="predicted"/>
<dbReference type="AlphaFoldDB" id="A0A1H6BYK7"/>
<evidence type="ECO:0000256" key="1">
    <source>
        <dbReference type="SAM" id="Phobius"/>
    </source>
</evidence>
<dbReference type="EMBL" id="FNVA01000008">
    <property type="protein sequence ID" value="SEG65742.1"/>
    <property type="molecule type" value="Genomic_DNA"/>
</dbReference>
<keyword evidence="1" id="KW-0812">Transmembrane</keyword>
<sequence>MKAEDLFKRPASEVADEINRGGRFVVYQFVVSLVFVTFRRNAPLQFIRAGESATTQGLPWTLLTLVAGWWGIPFGFIYTPMVLAKNLRGGTDVTGNVLAKLRPAAPSPVANIQFDKAI</sequence>
<gene>
    <name evidence="2" type="ORF">SAMN05421819_4063</name>
</gene>
<feature type="transmembrane region" description="Helical" evidence="1">
    <location>
        <begin position="58"/>
        <end position="78"/>
    </location>
</feature>
<reference evidence="2 3" key="1">
    <citation type="submission" date="2016-10" db="EMBL/GenBank/DDBJ databases">
        <authorList>
            <person name="de Groot N.N."/>
        </authorList>
    </citation>
    <scope>NUCLEOTIDE SEQUENCE [LARGE SCALE GENOMIC DNA]</scope>
    <source>
        <strain evidence="2 3">DSM 22489</strain>
    </source>
</reference>
<dbReference type="Proteomes" id="UP000236728">
    <property type="component" value="Unassembled WGS sequence"/>
</dbReference>
<feature type="transmembrane region" description="Helical" evidence="1">
    <location>
        <begin position="21"/>
        <end position="38"/>
    </location>
</feature>
<dbReference type="RefSeq" id="WP_200821600.1">
    <property type="nucleotide sequence ID" value="NZ_FNVA01000008.1"/>
</dbReference>
<keyword evidence="1" id="KW-0472">Membrane</keyword>